<dbReference type="PANTHER" id="PTHR30273">
    <property type="entry name" value="PERIPLASMIC SIGNAL SENSOR AND SIGMA FACTOR ACTIVATOR FECR-RELATED"/>
    <property type="match status" value="1"/>
</dbReference>
<protein>
    <submittedName>
        <fullName evidence="4">FecR domain-containing protein</fullName>
    </submittedName>
</protein>
<evidence type="ECO:0000259" key="3">
    <source>
        <dbReference type="Pfam" id="PF04773"/>
    </source>
</evidence>
<keyword evidence="2" id="KW-0472">Membrane</keyword>
<dbReference type="EMBL" id="JAHGAW010000015">
    <property type="protein sequence ID" value="MBT2189120.1"/>
    <property type="molecule type" value="Genomic_DNA"/>
</dbReference>
<reference evidence="4" key="1">
    <citation type="submission" date="2021-05" db="EMBL/GenBank/DDBJ databases">
        <title>Genome of Sphingobium sp. strain.</title>
        <authorList>
            <person name="Fan R."/>
        </authorList>
    </citation>
    <scope>NUCLEOTIDE SEQUENCE</scope>
    <source>
        <strain evidence="4">H33</strain>
    </source>
</reference>
<dbReference type="Gene3D" id="2.60.120.1440">
    <property type="match status" value="1"/>
</dbReference>
<feature type="transmembrane region" description="Helical" evidence="2">
    <location>
        <begin position="98"/>
        <end position="117"/>
    </location>
</feature>
<dbReference type="Gene3D" id="3.55.50.30">
    <property type="match status" value="1"/>
</dbReference>
<keyword evidence="2" id="KW-1133">Transmembrane helix</keyword>
<dbReference type="InterPro" id="IPR012373">
    <property type="entry name" value="Ferrdict_sens_TM"/>
</dbReference>
<gene>
    <name evidence="4" type="ORF">KK488_19400</name>
</gene>
<feature type="compositionally biased region" description="Low complexity" evidence="1">
    <location>
        <begin position="70"/>
        <end position="81"/>
    </location>
</feature>
<dbReference type="PANTHER" id="PTHR30273:SF2">
    <property type="entry name" value="PROTEIN FECR"/>
    <property type="match status" value="1"/>
</dbReference>
<feature type="region of interest" description="Disordered" evidence="1">
    <location>
        <begin position="69"/>
        <end position="88"/>
    </location>
</feature>
<dbReference type="Pfam" id="PF04773">
    <property type="entry name" value="FecR"/>
    <property type="match status" value="1"/>
</dbReference>
<dbReference type="AlphaFoldDB" id="A0A9X1ITA3"/>
<proteinExistence type="predicted"/>
<accession>A0A9X1ITA3</accession>
<dbReference type="InterPro" id="IPR006860">
    <property type="entry name" value="FecR"/>
</dbReference>
<dbReference type="Proteomes" id="UP001138757">
    <property type="component" value="Unassembled WGS sequence"/>
</dbReference>
<dbReference type="GO" id="GO:0016989">
    <property type="term" value="F:sigma factor antagonist activity"/>
    <property type="evidence" value="ECO:0007669"/>
    <property type="project" value="TreeGrafter"/>
</dbReference>
<dbReference type="PIRSF" id="PIRSF018266">
    <property type="entry name" value="FecR"/>
    <property type="match status" value="1"/>
</dbReference>
<feature type="domain" description="FecR protein" evidence="3">
    <location>
        <begin position="125"/>
        <end position="217"/>
    </location>
</feature>
<evidence type="ECO:0000256" key="2">
    <source>
        <dbReference type="SAM" id="Phobius"/>
    </source>
</evidence>
<evidence type="ECO:0000313" key="4">
    <source>
        <dbReference type="EMBL" id="MBT2189120.1"/>
    </source>
</evidence>
<organism evidence="4 5">
    <name type="scientific">Sphingobium nicotianae</name>
    <dbReference type="NCBI Taxonomy" id="2782607"/>
    <lineage>
        <taxon>Bacteria</taxon>
        <taxon>Pseudomonadati</taxon>
        <taxon>Pseudomonadota</taxon>
        <taxon>Alphaproteobacteria</taxon>
        <taxon>Sphingomonadales</taxon>
        <taxon>Sphingomonadaceae</taxon>
        <taxon>Sphingobium</taxon>
    </lineage>
</organism>
<evidence type="ECO:0000313" key="5">
    <source>
        <dbReference type="Proteomes" id="UP001138757"/>
    </source>
</evidence>
<sequence length="332" mass="35845">MTTRESSSEIDEAAASWAMRIDEAVLDEDEQTAFDMWLEGDLRRVGAFARAQAVLVHAKRAKALGSDFEPTAFTPDPADPASITDGQPAPRRLTRRKLLIGASAIAATGVFAMVLPLKRASAKIYETSRGETRLVPLEDGSTVTLNTDSSIAVTIDGEHRTVALTRGEALFKVATAEHAPLIVEAGDTALRAQNATFTVCRLDDELLKVRVCEGSVEVRRDTSEPRLLRANMQATLPANGAFIARNIAPETLRRELSWQEGMLSFEDTPLRQAADEFARYSDRRIGIGDPTVGAETVTGLYAANNPEGFARAVALSLNLHVQSSAGGIILSR</sequence>
<keyword evidence="2" id="KW-0812">Transmembrane</keyword>
<keyword evidence="5" id="KW-1185">Reference proteome</keyword>
<evidence type="ECO:0000256" key="1">
    <source>
        <dbReference type="SAM" id="MobiDB-lite"/>
    </source>
</evidence>
<comment type="caution">
    <text evidence="4">The sequence shown here is derived from an EMBL/GenBank/DDBJ whole genome shotgun (WGS) entry which is preliminary data.</text>
</comment>
<name>A0A9X1ITA3_9SPHN</name>